<dbReference type="EMBL" id="AZDZ01000011">
    <property type="protein sequence ID" value="KRK79625.1"/>
    <property type="molecule type" value="Genomic_DNA"/>
</dbReference>
<sequence length="95" mass="10509">MPTSLKSIKSRLDAHLGENLTVVAQAGRKKVIRRRGTLAETFHSVFVVDLDQNENSFERVSYSYADLLTKSIDITFDSEETEADSSADAEVADAE</sequence>
<dbReference type="Gene3D" id="2.30.30.100">
    <property type="match status" value="1"/>
</dbReference>
<dbReference type="PIRSF" id="PIRSF037257">
    <property type="entry name" value="DUF1021"/>
    <property type="match status" value="1"/>
</dbReference>
<protein>
    <recommendedName>
        <fullName evidence="3">Veg protein</fullName>
    </recommendedName>
</protein>
<dbReference type="STRING" id="1423775.FD03_GL000324"/>
<reference evidence="1 2" key="1">
    <citation type="journal article" date="2015" name="Genome Announc.">
        <title>Expanding the biotechnology potential of lactobacilli through comparative genomics of 213 strains and associated genera.</title>
        <authorList>
            <person name="Sun Z."/>
            <person name="Harris H.M."/>
            <person name="McCann A."/>
            <person name="Guo C."/>
            <person name="Argimon S."/>
            <person name="Zhang W."/>
            <person name="Yang X."/>
            <person name="Jeffery I.B."/>
            <person name="Cooney J.C."/>
            <person name="Kagawa T.F."/>
            <person name="Liu W."/>
            <person name="Song Y."/>
            <person name="Salvetti E."/>
            <person name="Wrobel A."/>
            <person name="Rasinkangas P."/>
            <person name="Parkhill J."/>
            <person name="Rea M.C."/>
            <person name="O'Sullivan O."/>
            <person name="Ritari J."/>
            <person name="Douillard F.P."/>
            <person name="Paul Ross R."/>
            <person name="Yang R."/>
            <person name="Briner A.E."/>
            <person name="Felis G.E."/>
            <person name="de Vos W.M."/>
            <person name="Barrangou R."/>
            <person name="Klaenhammer T.R."/>
            <person name="Caufield P.W."/>
            <person name="Cui Y."/>
            <person name="Zhang H."/>
            <person name="O'Toole P.W."/>
        </authorList>
    </citation>
    <scope>NUCLEOTIDE SEQUENCE [LARGE SCALE GENOMIC DNA]</scope>
    <source>
        <strain evidence="1 2">DSM 19682</strain>
    </source>
</reference>
<dbReference type="eggNOG" id="COG4466">
    <property type="taxonomic scope" value="Bacteria"/>
</dbReference>
<name>A0A0R1KFE1_9LACO</name>
<keyword evidence="2" id="KW-1185">Reference proteome</keyword>
<organism evidence="1 2">
    <name type="scientific">Companilactobacillus nodensis DSM 19682 = JCM 14932 = NBRC 107160</name>
    <dbReference type="NCBI Taxonomy" id="1423775"/>
    <lineage>
        <taxon>Bacteria</taxon>
        <taxon>Bacillati</taxon>
        <taxon>Bacillota</taxon>
        <taxon>Bacilli</taxon>
        <taxon>Lactobacillales</taxon>
        <taxon>Lactobacillaceae</taxon>
        <taxon>Companilactobacillus</taxon>
    </lineage>
</organism>
<dbReference type="Proteomes" id="UP000051248">
    <property type="component" value="Unassembled WGS sequence"/>
</dbReference>
<dbReference type="AlphaFoldDB" id="A0A0R1KFE1"/>
<evidence type="ECO:0008006" key="3">
    <source>
        <dbReference type="Google" id="ProtNLM"/>
    </source>
</evidence>
<gene>
    <name evidence="1" type="ORF">FD03_GL000324</name>
</gene>
<comment type="caution">
    <text evidence="1">The sequence shown here is derived from an EMBL/GenBank/DDBJ whole genome shotgun (WGS) entry which is preliminary data.</text>
</comment>
<evidence type="ECO:0000313" key="2">
    <source>
        <dbReference type="Proteomes" id="UP000051248"/>
    </source>
</evidence>
<dbReference type="PANTHER" id="PTHR40026">
    <property type="entry name" value="PROTEIN VEG"/>
    <property type="match status" value="1"/>
</dbReference>
<dbReference type="OrthoDB" id="5469at2"/>
<dbReference type="PANTHER" id="PTHR40026:SF1">
    <property type="entry name" value="PROTEIN VEG"/>
    <property type="match status" value="1"/>
</dbReference>
<accession>A0A0R1KFE1</accession>
<dbReference type="InterPro" id="IPR009366">
    <property type="entry name" value="Protein_Veg"/>
</dbReference>
<dbReference type="Pfam" id="PF06257">
    <property type="entry name" value="VEG"/>
    <property type="match status" value="1"/>
</dbReference>
<dbReference type="GO" id="GO:0006355">
    <property type="term" value="P:regulation of DNA-templated transcription"/>
    <property type="evidence" value="ECO:0007669"/>
    <property type="project" value="InterPro"/>
</dbReference>
<dbReference type="RefSeq" id="WP_025024823.1">
    <property type="nucleotide sequence ID" value="NZ_AZDZ01000011.1"/>
</dbReference>
<dbReference type="PATRIC" id="fig|1423775.4.peg.329"/>
<proteinExistence type="predicted"/>
<evidence type="ECO:0000313" key="1">
    <source>
        <dbReference type="EMBL" id="KRK79625.1"/>
    </source>
</evidence>